<sequence>MLNQCTDKSNCAKGWTEEQEKALQRAYFAAKPTPHFWKIVPGKSAQDCFDKIHSAYSTPPQAQPRSRAKKETLSSLSFSASNLLSSPEPERKRSRYKRSSHLAKNVRQLLQKQCSNDQLGGADLFAIFEAVDPSIGDPQQPTSCCTPVQNKRASNSLNSCHDTSPSADTKSISQLNVSSGESLISPPVLKQIKNKVASQKSKQRIQDGKADTLNAARMMLSISFNSHK</sequence>
<dbReference type="PANTHER" id="PTHR14000:SF17">
    <property type="entry name" value="MYB-LIKE DOMAIN-CONTAINING PROTEIN"/>
    <property type="match status" value="1"/>
</dbReference>
<proteinExistence type="predicted"/>
<feature type="compositionally biased region" description="Polar residues" evidence="1">
    <location>
        <begin position="55"/>
        <end position="64"/>
    </location>
</feature>
<keyword evidence="3" id="KW-1185">Reference proteome</keyword>
<accession>A0AAV3PA81</accession>
<comment type="caution">
    <text evidence="2">The sequence shown here is derived from an EMBL/GenBank/DDBJ whole genome shotgun (WGS) entry which is preliminary data.</text>
</comment>
<name>A0AAV3PA81_LITER</name>
<evidence type="ECO:0000313" key="2">
    <source>
        <dbReference type="EMBL" id="GAA0147866.1"/>
    </source>
</evidence>
<dbReference type="AlphaFoldDB" id="A0AAV3PA81"/>
<gene>
    <name evidence="2" type="ORF">LIER_07463</name>
</gene>
<evidence type="ECO:0000256" key="1">
    <source>
        <dbReference type="SAM" id="MobiDB-lite"/>
    </source>
</evidence>
<evidence type="ECO:0008006" key="4">
    <source>
        <dbReference type="Google" id="ProtNLM"/>
    </source>
</evidence>
<protein>
    <recommendedName>
        <fullName evidence="4">Myb-like domain-containing protein</fullName>
    </recommendedName>
</protein>
<feature type="region of interest" description="Disordered" evidence="1">
    <location>
        <begin position="55"/>
        <end position="74"/>
    </location>
</feature>
<organism evidence="2 3">
    <name type="scientific">Lithospermum erythrorhizon</name>
    <name type="common">Purple gromwell</name>
    <name type="synonym">Lithospermum officinale var. erythrorhizon</name>
    <dbReference type="NCBI Taxonomy" id="34254"/>
    <lineage>
        <taxon>Eukaryota</taxon>
        <taxon>Viridiplantae</taxon>
        <taxon>Streptophyta</taxon>
        <taxon>Embryophyta</taxon>
        <taxon>Tracheophyta</taxon>
        <taxon>Spermatophyta</taxon>
        <taxon>Magnoliopsida</taxon>
        <taxon>eudicotyledons</taxon>
        <taxon>Gunneridae</taxon>
        <taxon>Pentapetalae</taxon>
        <taxon>asterids</taxon>
        <taxon>lamiids</taxon>
        <taxon>Boraginales</taxon>
        <taxon>Boraginaceae</taxon>
        <taxon>Boraginoideae</taxon>
        <taxon>Lithospermeae</taxon>
        <taxon>Lithospermum</taxon>
    </lineage>
</organism>
<dbReference type="PANTHER" id="PTHR14000">
    <property type="entry name" value="FINGER CCCH DOMAIN PROTEIN, PUTATIVE (DUF3755)-RELATED"/>
    <property type="match status" value="1"/>
</dbReference>
<evidence type="ECO:0000313" key="3">
    <source>
        <dbReference type="Proteomes" id="UP001454036"/>
    </source>
</evidence>
<reference evidence="2 3" key="1">
    <citation type="submission" date="2024-01" db="EMBL/GenBank/DDBJ databases">
        <title>The complete chloroplast genome sequence of Lithospermum erythrorhizon: insights into the phylogenetic relationship among Boraginaceae species and the maternal lineages of purple gromwells.</title>
        <authorList>
            <person name="Okada T."/>
            <person name="Watanabe K."/>
        </authorList>
    </citation>
    <scope>NUCLEOTIDE SEQUENCE [LARGE SCALE GENOMIC DNA]</scope>
</reference>
<dbReference type="EMBL" id="BAABME010001150">
    <property type="protein sequence ID" value="GAA0147866.1"/>
    <property type="molecule type" value="Genomic_DNA"/>
</dbReference>
<dbReference type="Proteomes" id="UP001454036">
    <property type="component" value="Unassembled WGS sequence"/>
</dbReference>
<feature type="region of interest" description="Disordered" evidence="1">
    <location>
        <begin position="79"/>
        <end position="100"/>
    </location>
</feature>